<evidence type="ECO:0000313" key="1">
    <source>
        <dbReference type="EMBL" id="KAK4342831.1"/>
    </source>
</evidence>
<name>A0AAE1R0H7_9SOLA</name>
<gene>
    <name evidence="1" type="ORF">RND71_038647</name>
</gene>
<evidence type="ECO:0000313" key="2">
    <source>
        <dbReference type="Proteomes" id="UP001291623"/>
    </source>
</evidence>
<accession>A0AAE1R0H7</accession>
<proteinExistence type="predicted"/>
<dbReference type="EMBL" id="JAVYJV010000021">
    <property type="protein sequence ID" value="KAK4342831.1"/>
    <property type="molecule type" value="Genomic_DNA"/>
</dbReference>
<dbReference type="AlphaFoldDB" id="A0AAE1R0H7"/>
<dbReference type="Proteomes" id="UP001291623">
    <property type="component" value="Unassembled WGS sequence"/>
</dbReference>
<organism evidence="1 2">
    <name type="scientific">Anisodus tanguticus</name>
    <dbReference type="NCBI Taxonomy" id="243964"/>
    <lineage>
        <taxon>Eukaryota</taxon>
        <taxon>Viridiplantae</taxon>
        <taxon>Streptophyta</taxon>
        <taxon>Embryophyta</taxon>
        <taxon>Tracheophyta</taxon>
        <taxon>Spermatophyta</taxon>
        <taxon>Magnoliopsida</taxon>
        <taxon>eudicotyledons</taxon>
        <taxon>Gunneridae</taxon>
        <taxon>Pentapetalae</taxon>
        <taxon>asterids</taxon>
        <taxon>lamiids</taxon>
        <taxon>Solanales</taxon>
        <taxon>Solanaceae</taxon>
        <taxon>Solanoideae</taxon>
        <taxon>Hyoscyameae</taxon>
        <taxon>Anisodus</taxon>
    </lineage>
</organism>
<keyword evidence="2" id="KW-1185">Reference proteome</keyword>
<sequence length="83" mass="9734">MGENDLENKYILFLRETSGQNTMRVIHSNKNAVRAIHSNKNVERLESCWRRFSAANHEYGCASRSFKFCVSKHVLKRLLYELS</sequence>
<comment type="caution">
    <text evidence="1">The sequence shown here is derived from an EMBL/GenBank/DDBJ whole genome shotgun (WGS) entry which is preliminary data.</text>
</comment>
<protein>
    <submittedName>
        <fullName evidence="1">Uncharacterized protein</fullName>
    </submittedName>
</protein>
<reference evidence="1" key="1">
    <citation type="submission" date="2023-12" db="EMBL/GenBank/DDBJ databases">
        <title>Genome assembly of Anisodus tanguticus.</title>
        <authorList>
            <person name="Wang Y.-J."/>
        </authorList>
    </citation>
    <scope>NUCLEOTIDE SEQUENCE</scope>
    <source>
        <strain evidence="1">KB-2021</strain>
        <tissue evidence="1">Leaf</tissue>
    </source>
</reference>